<name>A0A2Z7A6T5_9LAMI</name>
<dbReference type="OrthoDB" id="252265at2759"/>
<evidence type="ECO:0000313" key="2">
    <source>
        <dbReference type="Proteomes" id="UP000250235"/>
    </source>
</evidence>
<dbReference type="Proteomes" id="UP000250235">
    <property type="component" value="Unassembled WGS sequence"/>
</dbReference>
<dbReference type="AlphaFoldDB" id="A0A2Z7A6T5"/>
<sequence>MVDPNPIVASTGIKRLQDAGIEVIVGVEDELCKRLNEAYIHRMLTGKSFVTLRYSMSLGGNLLDQLGENAVERGEYYSKLLQEYDAVILSSIALANKSVFPVSSELGANQPLIIVLSKSTDPLIQIPDLTNDAASKVMITSENELKDLENGIEGVQRTLSDRITLAEILEHCKRKGLCSVLMDLMGDYVDFEDILKEGFDKDLFQKVVVEVLPSWGGSEVKAINFANMKTTVKNLTSRVSGESVILEGYFC</sequence>
<keyword evidence="2" id="KW-1185">Reference proteome</keyword>
<dbReference type="SUPFAM" id="SSF53597">
    <property type="entry name" value="Dihydrofolate reductase-like"/>
    <property type="match status" value="1"/>
</dbReference>
<protein>
    <submittedName>
        <fullName evidence="1">Riboflavin biosynthesis protein PYRD, chloroplastic-like</fullName>
    </submittedName>
</protein>
<dbReference type="EMBL" id="KV020252">
    <property type="protein sequence ID" value="KZV14685.1"/>
    <property type="molecule type" value="Genomic_DNA"/>
</dbReference>
<reference evidence="1 2" key="1">
    <citation type="journal article" date="2015" name="Proc. Natl. Acad. Sci. U.S.A.">
        <title>The resurrection genome of Boea hygrometrica: A blueprint for survival of dehydration.</title>
        <authorList>
            <person name="Xiao L."/>
            <person name="Yang G."/>
            <person name="Zhang L."/>
            <person name="Yang X."/>
            <person name="Zhao S."/>
            <person name="Ji Z."/>
            <person name="Zhou Q."/>
            <person name="Hu M."/>
            <person name="Wang Y."/>
            <person name="Chen M."/>
            <person name="Xu Y."/>
            <person name="Jin H."/>
            <person name="Xiao X."/>
            <person name="Hu G."/>
            <person name="Bao F."/>
            <person name="Hu Y."/>
            <person name="Wan P."/>
            <person name="Li L."/>
            <person name="Deng X."/>
            <person name="Kuang T."/>
            <person name="Xiang C."/>
            <person name="Zhu J.K."/>
            <person name="Oliver M.J."/>
            <person name="He Y."/>
        </authorList>
    </citation>
    <scope>NUCLEOTIDE SEQUENCE [LARGE SCALE GENOMIC DNA]</scope>
    <source>
        <strain evidence="2">cv. XS01</strain>
    </source>
</reference>
<dbReference type="Gene3D" id="3.40.430.10">
    <property type="entry name" value="Dihydrofolate Reductase, subunit A"/>
    <property type="match status" value="1"/>
</dbReference>
<accession>A0A2Z7A6T5</accession>
<gene>
    <name evidence="1" type="ORF">F511_41790</name>
</gene>
<organism evidence="1 2">
    <name type="scientific">Dorcoceras hygrometricum</name>
    <dbReference type="NCBI Taxonomy" id="472368"/>
    <lineage>
        <taxon>Eukaryota</taxon>
        <taxon>Viridiplantae</taxon>
        <taxon>Streptophyta</taxon>
        <taxon>Embryophyta</taxon>
        <taxon>Tracheophyta</taxon>
        <taxon>Spermatophyta</taxon>
        <taxon>Magnoliopsida</taxon>
        <taxon>eudicotyledons</taxon>
        <taxon>Gunneridae</taxon>
        <taxon>Pentapetalae</taxon>
        <taxon>asterids</taxon>
        <taxon>lamiids</taxon>
        <taxon>Lamiales</taxon>
        <taxon>Gesneriaceae</taxon>
        <taxon>Didymocarpoideae</taxon>
        <taxon>Trichosporeae</taxon>
        <taxon>Loxocarpinae</taxon>
        <taxon>Dorcoceras</taxon>
    </lineage>
</organism>
<evidence type="ECO:0000313" key="1">
    <source>
        <dbReference type="EMBL" id="KZV14685.1"/>
    </source>
</evidence>
<dbReference type="InterPro" id="IPR024072">
    <property type="entry name" value="DHFR-like_dom_sf"/>
</dbReference>
<proteinExistence type="predicted"/>